<dbReference type="AlphaFoldDB" id="A0A645FPV4"/>
<dbReference type="EMBL" id="VSSQ01063416">
    <property type="protein sequence ID" value="MPN16457.1"/>
    <property type="molecule type" value="Genomic_DNA"/>
</dbReference>
<comment type="caution">
    <text evidence="1">The sequence shown here is derived from an EMBL/GenBank/DDBJ whole genome shotgun (WGS) entry which is preliminary data.</text>
</comment>
<evidence type="ECO:0000313" key="1">
    <source>
        <dbReference type="EMBL" id="MPN16457.1"/>
    </source>
</evidence>
<organism evidence="1">
    <name type="scientific">bioreactor metagenome</name>
    <dbReference type="NCBI Taxonomy" id="1076179"/>
    <lineage>
        <taxon>unclassified sequences</taxon>
        <taxon>metagenomes</taxon>
        <taxon>ecological metagenomes</taxon>
    </lineage>
</organism>
<sequence>MLENEFIREIKKDSGLLYHLTVSKRDIPDVYSILLNAKLSKT</sequence>
<name>A0A645FPV4_9ZZZZ</name>
<reference evidence="1" key="1">
    <citation type="submission" date="2019-08" db="EMBL/GenBank/DDBJ databases">
        <authorList>
            <person name="Kucharzyk K."/>
            <person name="Murdoch R.W."/>
            <person name="Higgins S."/>
            <person name="Loffler F."/>
        </authorList>
    </citation>
    <scope>NUCLEOTIDE SEQUENCE</scope>
</reference>
<protein>
    <submittedName>
        <fullName evidence="1">Uncharacterized protein</fullName>
    </submittedName>
</protein>
<gene>
    <name evidence="1" type="ORF">SDC9_163801</name>
</gene>
<proteinExistence type="predicted"/>
<accession>A0A645FPV4</accession>